<feature type="region of interest" description="Disordered" evidence="1">
    <location>
        <begin position="236"/>
        <end position="261"/>
    </location>
</feature>
<accession>A0A183L089</accession>
<dbReference type="PANTHER" id="PTHR10887:SF5">
    <property type="entry name" value="RNA HELICASE AQUARIUS"/>
    <property type="match status" value="1"/>
</dbReference>
<feature type="compositionally biased region" description="Polar residues" evidence="1">
    <location>
        <begin position="247"/>
        <end position="261"/>
    </location>
</feature>
<sequence>GQQNDYVLVSLVRTRTVGHLRDVRRLIVALSRARLGLYIFARIEQFANCPELKPAFDLLLNRTSDESKQMKPTELHLTPWEVWIDPRSPTVLKEQHRLQTDHDLNQPPLIIKDMPQMSNYVRELYDQKLQYLMTQLQKQQHVQNKTITISNTSTTTTATTTTVNSKDITIGNDSSSSLSISSTDLNKFPQEQQQRLESATTENNHCGDVMGISQGLDHTASLMLVDNDDASGVSIGTPTTTTTINTDEANADNSVEMADTN</sequence>
<evidence type="ECO:0000256" key="1">
    <source>
        <dbReference type="SAM" id="MobiDB-lite"/>
    </source>
</evidence>
<dbReference type="GO" id="GO:0003729">
    <property type="term" value="F:mRNA binding"/>
    <property type="evidence" value="ECO:0007669"/>
    <property type="project" value="TreeGrafter"/>
</dbReference>
<dbReference type="InterPro" id="IPR041679">
    <property type="entry name" value="DNA2/NAM7-like_C"/>
</dbReference>
<dbReference type="Pfam" id="PF13087">
    <property type="entry name" value="AAA_12"/>
    <property type="match status" value="1"/>
</dbReference>
<dbReference type="InterPro" id="IPR045055">
    <property type="entry name" value="DNA2/NAM7-like"/>
</dbReference>
<keyword evidence="4" id="KW-1185">Reference proteome</keyword>
<protein>
    <submittedName>
        <fullName evidence="5">AAA_12 domain-containing protein</fullName>
    </submittedName>
</protein>
<proteinExistence type="predicted"/>
<dbReference type="AlphaFoldDB" id="A0A183L089"/>
<dbReference type="InterPro" id="IPR027417">
    <property type="entry name" value="P-loop_NTPase"/>
</dbReference>
<dbReference type="WBParaSite" id="SCUD_0002074001-mRNA-1">
    <property type="protein sequence ID" value="SCUD_0002074001-mRNA-1"/>
    <property type="gene ID" value="SCUD_0002074001"/>
</dbReference>
<name>A0A183L089_9TREM</name>
<dbReference type="PANTHER" id="PTHR10887">
    <property type="entry name" value="DNA2/NAM7 HELICASE FAMILY"/>
    <property type="match status" value="1"/>
</dbReference>
<organism evidence="5">
    <name type="scientific">Schistosoma curassoni</name>
    <dbReference type="NCBI Taxonomy" id="6186"/>
    <lineage>
        <taxon>Eukaryota</taxon>
        <taxon>Metazoa</taxon>
        <taxon>Spiralia</taxon>
        <taxon>Lophotrochozoa</taxon>
        <taxon>Platyhelminthes</taxon>
        <taxon>Trematoda</taxon>
        <taxon>Digenea</taxon>
        <taxon>Strigeidida</taxon>
        <taxon>Schistosomatoidea</taxon>
        <taxon>Schistosomatidae</taxon>
        <taxon>Schistosoma</taxon>
    </lineage>
</organism>
<gene>
    <name evidence="3" type="ORF">SCUD_LOCUS20737</name>
</gene>
<evidence type="ECO:0000313" key="3">
    <source>
        <dbReference type="EMBL" id="VDP73213.1"/>
    </source>
</evidence>
<dbReference type="Proteomes" id="UP000279833">
    <property type="component" value="Unassembled WGS sequence"/>
</dbReference>
<evidence type="ECO:0000313" key="4">
    <source>
        <dbReference type="Proteomes" id="UP000279833"/>
    </source>
</evidence>
<dbReference type="Gene3D" id="3.40.50.300">
    <property type="entry name" value="P-loop containing nucleotide triphosphate hydrolases"/>
    <property type="match status" value="1"/>
</dbReference>
<dbReference type="EMBL" id="UZAK01044943">
    <property type="protein sequence ID" value="VDP73213.1"/>
    <property type="molecule type" value="Genomic_DNA"/>
</dbReference>
<evidence type="ECO:0000259" key="2">
    <source>
        <dbReference type="Pfam" id="PF13087"/>
    </source>
</evidence>
<reference evidence="3 4" key="2">
    <citation type="submission" date="2018-11" db="EMBL/GenBank/DDBJ databases">
        <authorList>
            <consortium name="Pathogen Informatics"/>
        </authorList>
    </citation>
    <scope>NUCLEOTIDE SEQUENCE [LARGE SCALE GENOMIC DNA]</scope>
    <source>
        <strain evidence="3">Dakar</strain>
        <strain evidence="4">Dakar, Senegal</strain>
    </source>
</reference>
<reference evidence="5" key="1">
    <citation type="submission" date="2016-06" db="UniProtKB">
        <authorList>
            <consortium name="WormBaseParasite"/>
        </authorList>
    </citation>
    <scope>IDENTIFICATION</scope>
</reference>
<evidence type="ECO:0000313" key="5">
    <source>
        <dbReference type="WBParaSite" id="SCUD_0002074001-mRNA-1"/>
    </source>
</evidence>
<feature type="domain" description="DNA2/NAM7 helicase-like C-terminal" evidence="2">
    <location>
        <begin position="1"/>
        <end position="41"/>
    </location>
</feature>
<dbReference type="GO" id="GO:0071013">
    <property type="term" value="C:catalytic step 2 spliceosome"/>
    <property type="evidence" value="ECO:0007669"/>
    <property type="project" value="TreeGrafter"/>
</dbReference>
<feature type="compositionally biased region" description="Low complexity" evidence="1">
    <location>
        <begin position="237"/>
        <end position="246"/>
    </location>
</feature>
<dbReference type="STRING" id="6186.A0A183L089"/>